<proteinExistence type="predicted"/>
<protein>
    <submittedName>
        <fullName evidence="3">Uncharacterized protein</fullName>
    </submittedName>
</protein>
<evidence type="ECO:0000313" key="4">
    <source>
        <dbReference type="Proteomes" id="UP001370490"/>
    </source>
</evidence>
<reference evidence="3 4" key="1">
    <citation type="submission" date="2023-12" db="EMBL/GenBank/DDBJ databases">
        <title>A high-quality genome assembly for Dillenia turbinata (Dilleniales).</title>
        <authorList>
            <person name="Chanderbali A."/>
        </authorList>
    </citation>
    <scope>NUCLEOTIDE SEQUENCE [LARGE SCALE GENOMIC DNA]</scope>
    <source>
        <strain evidence="3">LSX21</strain>
        <tissue evidence="3">Leaf</tissue>
    </source>
</reference>
<accession>A0AAN8ZBK1</accession>
<keyword evidence="4" id="KW-1185">Reference proteome</keyword>
<organism evidence="3 4">
    <name type="scientific">Dillenia turbinata</name>
    <dbReference type="NCBI Taxonomy" id="194707"/>
    <lineage>
        <taxon>Eukaryota</taxon>
        <taxon>Viridiplantae</taxon>
        <taxon>Streptophyta</taxon>
        <taxon>Embryophyta</taxon>
        <taxon>Tracheophyta</taxon>
        <taxon>Spermatophyta</taxon>
        <taxon>Magnoliopsida</taxon>
        <taxon>eudicotyledons</taxon>
        <taxon>Gunneridae</taxon>
        <taxon>Pentapetalae</taxon>
        <taxon>Dilleniales</taxon>
        <taxon>Dilleniaceae</taxon>
        <taxon>Dillenia</taxon>
    </lineage>
</organism>
<dbReference type="Proteomes" id="UP001370490">
    <property type="component" value="Unassembled WGS sequence"/>
</dbReference>
<dbReference type="PANTHER" id="PTHR48051:SF1">
    <property type="entry name" value="RAS SUPPRESSOR PROTEIN 1"/>
    <property type="match status" value="1"/>
</dbReference>
<dbReference type="AlphaFoldDB" id="A0AAN8ZBK1"/>
<name>A0AAN8ZBK1_9MAGN</name>
<dbReference type="EMBL" id="JBAMMX010000008">
    <property type="protein sequence ID" value="KAK6934274.1"/>
    <property type="molecule type" value="Genomic_DNA"/>
</dbReference>
<evidence type="ECO:0000313" key="3">
    <source>
        <dbReference type="EMBL" id="KAK6934274.1"/>
    </source>
</evidence>
<keyword evidence="2" id="KW-0677">Repeat</keyword>
<evidence type="ECO:0000256" key="2">
    <source>
        <dbReference type="ARBA" id="ARBA00022737"/>
    </source>
</evidence>
<dbReference type="InterPro" id="IPR050216">
    <property type="entry name" value="LRR_domain-containing"/>
</dbReference>
<dbReference type="GO" id="GO:0005737">
    <property type="term" value="C:cytoplasm"/>
    <property type="evidence" value="ECO:0007669"/>
    <property type="project" value="TreeGrafter"/>
</dbReference>
<evidence type="ECO:0000256" key="1">
    <source>
        <dbReference type="ARBA" id="ARBA00022614"/>
    </source>
</evidence>
<dbReference type="PROSITE" id="PS51450">
    <property type="entry name" value="LRR"/>
    <property type="match status" value="1"/>
</dbReference>
<dbReference type="SUPFAM" id="SSF52058">
    <property type="entry name" value="L domain-like"/>
    <property type="match status" value="1"/>
</dbReference>
<dbReference type="InterPro" id="IPR001611">
    <property type="entry name" value="Leu-rich_rpt"/>
</dbReference>
<dbReference type="InterPro" id="IPR032675">
    <property type="entry name" value="LRR_dom_sf"/>
</dbReference>
<dbReference type="Gene3D" id="3.80.10.10">
    <property type="entry name" value="Ribonuclease Inhibitor"/>
    <property type="match status" value="2"/>
</dbReference>
<gene>
    <name evidence="3" type="ORF">RJ641_034429</name>
</gene>
<keyword evidence="1" id="KW-0433">Leucine-rich repeat</keyword>
<dbReference type="PANTHER" id="PTHR48051">
    <property type="match status" value="1"/>
</dbReference>
<sequence>MDRVLKAARASGSLNLSSRFLKAVPDEVYQSLDAVGNDEKWWEAVDLQKLIIAHNNIEELKEDLRNLPQLTVLNVAHNKLPIFPLPLESVLPMLKSLDVSFNSLLIVSEEIGSATSLVMFNCSNNQLKELPSSLGNCINLSELKASNNSLVGLPEDIANCSKLMKQDIEGNKLTVLSENILASLSLLMEFNAAKNLLTSIQESKGNLPRLIRALTFTKTIFAFVWSMFSYLTKLWKYGADSALAFSNFRNNVLSSLPVELGTLSALGTLDLHSNQVDNGFICLSAKNFSELLWLSIPAQKETKNMSIFAYHCSVVVVYLLHRMFSFQDNDELIPC</sequence>
<dbReference type="Pfam" id="PF00560">
    <property type="entry name" value="LRR_1"/>
    <property type="match status" value="1"/>
</dbReference>
<comment type="caution">
    <text evidence="3">The sequence shown here is derived from an EMBL/GenBank/DDBJ whole genome shotgun (WGS) entry which is preliminary data.</text>
</comment>